<feature type="compositionally biased region" description="Gly residues" evidence="1">
    <location>
        <begin position="244"/>
        <end position="257"/>
    </location>
</feature>
<evidence type="ECO:0000313" key="2">
    <source>
        <dbReference type="EMBL" id="KAG8233757.1"/>
    </source>
</evidence>
<accession>A0A8K0KFY2</accession>
<gene>
    <name evidence="2" type="ORF">J437_LFUL003828</name>
</gene>
<feature type="compositionally biased region" description="Low complexity" evidence="1">
    <location>
        <begin position="404"/>
        <end position="415"/>
    </location>
</feature>
<feature type="compositionally biased region" description="Low complexity" evidence="1">
    <location>
        <begin position="309"/>
        <end position="320"/>
    </location>
</feature>
<organism evidence="2 3">
    <name type="scientific">Ladona fulva</name>
    <name type="common">Scarce chaser dragonfly</name>
    <name type="synonym">Libellula fulva</name>
    <dbReference type="NCBI Taxonomy" id="123851"/>
    <lineage>
        <taxon>Eukaryota</taxon>
        <taxon>Metazoa</taxon>
        <taxon>Ecdysozoa</taxon>
        <taxon>Arthropoda</taxon>
        <taxon>Hexapoda</taxon>
        <taxon>Insecta</taxon>
        <taxon>Pterygota</taxon>
        <taxon>Palaeoptera</taxon>
        <taxon>Odonata</taxon>
        <taxon>Epiprocta</taxon>
        <taxon>Anisoptera</taxon>
        <taxon>Libelluloidea</taxon>
        <taxon>Libellulidae</taxon>
        <taxon>Ladona</taxon>
    </lineage>
</organism>
<feature type="compositionally biased region" description="Gly residues" evidence="1">
    <location>
        <begin position="192"/>
        <end position="209"/>
    </location>
</feature>
<evidence type="ECO:0000256" key="1">
    <source>
        <dbReference type="SAM" id="MobiDB-lite"/>
    </source>
</evidence>
<feature type="region of interest" description="Disordered" evidence="1">
    <location>
        <begin position="239"/>
        <end position="373"/>
    </location>
</feature>
<keyword evidence="3" id="KW-1185">Reference proteome</keyword>
<reference evidence="2" key="2">
    <citation type="submission" date="2017-10" db="EMBL/GenBank/DDBJ databases">
        <title>Ladona fulva Genome sequencing and assembly.</title>
        <authorList>
            <person name="Murali S."/>
            <person name="Richards S."/>
            <person name="Bandaranaike D."/>
            <person name="Bellair M."/>
            <person name="Blankenburg K."/>
            <person name="Chao H."/>
            <person name="Dinh H."/>
            <person name="Doddapaneni H."/>
            <person name="Dugan-Rocha S."/>
            <person name="Elkadiri S."/>
            <person name="Gnanaolivu R."/>
            <person name="Hernandez B."/>
            <person name="Skinner E."/>
            <person name="Javaid M."/>
            <person name="Lee S."/>
            <person name="Li M."/>
            <person name="Ming W."/>
            <person name="Munidasa M."/>
            <person name="Muniz J."/>
            <person name="Nguyen L."/>
            <person name="Hughes D."/>
            <person name="Osuji N."/>
            <person name="Pu L.-L."/>
            <person name="Puazo M."/>
            <person name="Qu C."/>
            <person name="Quiroz J."/>
            <person name="Raj R."/>
            <person name="Weissenberger G."/>
            <person name="Xin Y."/>
            <person name="Zou X."/>
            <person name="Han Y."/>
            <person name="Worley K."/>
            <person name="Muzny D."/>
            <person name="Gibbs R."/>
        </authorList>
    </citation>
    <scope>NUCLEOTIDE SEQUENCE</scope>
    <source>
        <strain evidence="2">Sampled in the wild</strain>
    </source>
</reference>
<reference evidence="2" key="1">
    <citation type="submission" date="2013-04" db="EMBL/GenBank/DDBJ databases">
        <authorList>
            <person name="Qu J."/>
            <person name="Murali S.C."/>
            <person name="Bandaranaike D."/>
            <person name="Bellair M."/>
            <person name="Blankenburg K."/>
            <person name="Chao H."/>
            <person name="Dinh H."/>
            <person name="Doddapaneni H."/>
            <person name="Downs B."/>
            <person name="Dugan-Rocha S."/>
            <person name="Elkadiri S."/>
            <person name="Gnanaolivu R.D."/>
            <person name="Hernandez B."/>
            <person name="Javaid M."/>
            <person name="Jayaseelan J.C."/>
            <person name="Lee S."/>
            <person name="Li M."/>
            <person name="Ming W."/>
            <person name="Munidasa M."/>
            <person name="Muniz J."/>
            <person name="Nguyen L."/>
            <person name="Ongeri F."/>
            <person name="Osuji N."/>
            <person name="Pu L.-L."/>
            <person name="Puazo M."/>
            <person name="Qu C."/>
            <person name="Quiroz J."/>
            <person name="Raj R."/>
            <person name="Weissenberger G."/>
            <person name="Xin Y."/>
            <person name="Zou X."/>
            <person name="Han Y."/>
            <person name="Richards S."/>
            <person name="Worley K."/>
            <person name="Muzny D."/>
            <person name="Gibbs R."/>
        </authorList>
    </citation>
    <scope>NUCLEOTIDE SEQUENCE</scope>
    <source>
        <strain evidence="2">Sampled in the wild</strain>
    </source>
</reference>
<evidence type="ECO:0000313" key="3">
    <source>
        <dbReference type="Proteomes" id="UP000792457"/>
    </source>
</evidence>
<name>A0A8K0KFY2_LADFU</name>
<feature type="region of interest" description="Disordered" evidence="1">
    <location>
        <begin position="32"/>
        <end position="214"/>
    </location>
</feature>
<feature type="compositionally biased region" description="Low complexity" evidence="1">
    <location>
        <begin position="163"/>
        <end position="174"/>
    </location>
</feature>
<protein>
    <submittedName>
        <fullName evidence="2">Uncharacterized protein</fullName>
    </submittedName>
</protein>
<dbReference type="Proteomes" id="UP000792457">
    <property type="component" value="Unassembled WGS sequence"/>
</dbReference>
<dbReference type="EMBL" id="KZ308746">
    <property type="protein sequence ID" value="KAG8233757.1"/>
    <property type="molecule type" value="Genomic_DNA"/>
</dbReference>
<proteinExistence type="predicted"/>
<feature type="region of interest" description="Disordered" evidence="1">
    <location>
        <begin position="387"/>
        <end position="455"/>
    </location>
</feature>
<dbReference type="OrthoDB" id="10035882at2759"/>
<feature type="compositionally biased region" description="Polar residues" evidence="1">
    <location>
        <begin position="131"/>
        <end position="143"/>
    </location>
</feature>
<feature type="non-terminal residue" evidence="2">
    <location>
        <position position="1"/>
    </location>
</feature>
<feature type="compositionally biased region" description="Polar residues" evidence="1">
    <location>
        <begin position="175"/>
        <end position="184"/>
    </location>
</feature>
<comment type="caution">
    <text evidence="2">The sequence shown here is derived from an EMBL/GenBank/DDBJ whole genome shotgun (WGS) entry which is preliminary data.</text>
</comment>
<feature type="compositionally biased region" description="Polar residues" evidence="1">
    <location>
        <begin position="321"/>
        <end position="341"/>
    </location>
</feature>
<feature type="compositionally biased region" description="Basic residues" evidence="1">
    <location>
        <begin position="392"/>
        <end position="403"/>
    </location>
</feature>
<dbReference type="AlphaFoldDB" id="A0A8K0KFY2"/>
<sequence length="455" mass="46730">MLQQQQQQVLVNSGAAAAAAAVAAAAAASANQQVGNSGIVGGNTGVDPTSALPMDSLLNSSIAPPNVSLQRSTSVPDSQLSPGYGASSMLGSPLDGGGAPQISPGSMQQRLSQSSQQQSPFSPHGQLPSPLGQQGFSPAGSTIGNFGQGQGNGGPQARLSPHQSQGSNNVGSSGLPSFQQSQLSPRIPQIQGGYGSGGVMGSTSGGSGASSGNSGVVGWTQAQVARLSLQQQQNPMLNAQLTGNYGGGGGGGVGGRGYLPQQRQQERGGRALSGANTSQHGGQSQQHPSYLMEVFPGSVSPPSSNLAYQTQQQQQFQQQQMRLQRTISAPGAPNNSPQGGVNASPRHYIGSKDRSNLLSPPLPPPGHHTMPYHHPMYMQGGEPRCQSPMFHPNHHPLNHHPHHLQSPYSIGSHGPPSSPHPSDPNFCMGRHDSQIYGGIGGCERPRPGPANQQPG</sequence>
<feature type="compositionally biased region" description="Polar residues" evidence="1">
    <location>
        <begin position="57"/>
        <end position="81"/>
    </location>
</feature>
<feature type="compositionally biased region" description="Low complexity" evidence="1">
    <location>
        <begin position="278"/>
        <end position="287"/>
    </location>
</feature>
<feature type="compositionally biased region" description="Low complexity" evidence="1">
    <location>
        <begin position="106"/>
        <end position="122"/>
    </location>
</feature>